<organism evidence="2 3">
    <name type="scientific">Physocladia obscura</name>
    <dbReference type="NCBI Taxonomy" id="109957"/>
    <lineage>
        <taxon>Eukaryota</taxon>
        <taxon>Fungi</taxon>
        <taxon>Fungi incertae sedis</taxon>
        <taxon>Chytridiomycota</taxon>
        <taxon>Chytridiomycota incertae sedis</taxon>
        <taxon>Chytridiomycetes</taxon>
        <taxon>Chytridiales</taxon>
        <taxon>Chytriomycetaceae</taxon>
        <taxon>Physocladia</taxon>
    </lineage>
</organism>
<gene>
    <name evidence="2" type="ORF">HK100_000796</name>
</gene>
<name>A0AAD5XBJ9_9FUNG</name>
<evidence type="ECO:0000313" key="3">
    <source>
        <dbReference type="Proteomes" id="UP001211907"/>
    </source>
</evidence>
<keyword evidence="3" id="KW-1185">Reference proteome</keyword>
<dbReference type="Proteomes" id="UP001211907">
    <property type="component" value="Unassembled WGS sequence"/>
</dbReference>
<sequence>MFTIGLAMLNYDIVYLCWTQGVSIPLHQAANTLENLAACCRAPKLGRDVMAPYWMFEKPTRTQPSSKQINEPETMFTLIKFRKLWLLQKALQKRMKPTPTTTIVISPKIKSMETRRGSAASNISQLSQQQPPQRPSLPSLKEAVSWAASNFTNKAVKAAAAAVNAATAAAIAATSPQLKSFNALGFSDENNFEEEHEEVNDDEGSDAVVVGGASNRLRIDSGLLELAAVLEESEGDEDSDLANADAFEWMLL</sequence>
<proteinExistence type="predicted"/>
<evidence type="ECO:0000313" key="2">
    <source>
        <dbReference type="EMBL" id="KAJ3117575.1"/>
    </source>
</evidence>
<protein>
    <submittedName>
        <fullName evidence="2">Uncharacterized protein</fullName>
    </submittedName>
</protein>
<accession>A0AAD5XBJ9</accession>
<dbReference type="EMBL" id="JADGJH010001160">
    <property type="protein sequence ID" value="KAJ3117575.1"/>
    <property type="molecule type" value="Genomic_DNA"/>
</dbReference>
<reference evidence="2" key="1">
    <citation type="submission" date="2020-05" db="EMBL/GenBank/DDBJ databases">
        <title>Phylogenomic resolution of chytrid fungi.</title>
        <authorList>
            <person name="Stajich J.E."/>
            <person name="Amses K."/>
            <person name="Simmons R."/>
            <person name="Seto K."/>
            <person name="Myers J."/>
            <person name="Bonds A."/>
            <person name="Quandt C.A."/>
            <person name="Barry K."/>
            <person name="Liu P."/>
            <person name="Grigoriev I."/>
            <person name="Longcore J.E."/>
            <person name="James T.Y."/>
        </authorList>
    </citation>
    <scope>NUCLEOTIDE SEQUENCE</scope>
    <source>
        <strain evidence="2">JEL0513</strain>
    </source>
</reference>
<comment type="caution">
    <text evidence="2">The sequence shown here is derived from an EMBL/GenBank/DDBJ whole genome shotgun (WGS) entry which is preliminary data.</text>
</comment>
<dbReference type="AlphaFoldDB" id="A0AAD5XBJ9"/>
<evidence type="ECO:0000256" key="1">
    <source>
        <dbReference type="SAM" id="MobiDB-lite"/>
    </source>
</evidence>
<feature type="compositionally biased region" description="Low complexity" evidence="1">
    <location>
        <begin position="124"/>
        <end position="137"/>
    </location>
</feature>
<feature type="region of interest" description="Disordered" evidence="1">
    <location>
        <begin position="116"/>
        <end position="137"/>
    </location>
</feature>